<organism evidence="12 13">
    <name type="scientific">Ramazzottius varieornatus</name>
    <name type="common">Water bear</name>
    <name type="synonym">Tardigrade</name>
    <dbReference type="NCBI Taxonomy" id="947166"/>
    <lineage>
        <taxon>Eukaryota</taxon>
        <taxon>Metazoa</taxon>
        <taxon>Ecdysozoa</taxon>
        <taxon>Tardigrada</taxon>
        <taxon>Eutardigrada</taxon>
        <taxon>Parachela</taxon>
        <taxon>Hypsibioidea</taxon>
        <taxon>Ramazzottiidae</taxon>
        <taxon>Ramazzottius</taxon>
    </lineage>
</organism>
<evidence type="ECO:0000313" key="13">
    <source>
        <dbReference type="Proteomes" id="UP000186922"/>
    </source>
</evidence>
<evidence type="ECO:0000256" key="2">
    <source>
        <dbReference type="ARBA" id="ARBA00022475"/>
    </source>
</evidence>
<dbReference type="GO" id="GO:0005886">
    <property type="term" value="C:plasma membrane"/>
    <property type="evidence" value="ECO:0007669"/>
    <property type="project" value="UniProtKB-SubCell"/>
</dbReference>
<dbReference type="InterPro" id="IPR017452">
    <property type="entry name" value="GPCR_Rhodpsn_7TM"/>
</dbReference>
<proteinExistence type="predicted"/>
<reference evidence="12 13" key="1">
    <citation type="journal article" date="2016" name="Nat. Commun.">
        <title>Extremotolerant tardigrade genome and improved radiotolerance of human cultured cells by tardigrade-unique protein.</title>
        <authorList>
            <person name="Hashimoto T."/>
            <person name="Horikawa D.D."/>
            <person name="Saito Y."/>
            <person name="Kuwahara H."/>
            <person name="Kozuka-Hata H."/>
            <person name="Shin-I T."/>
            <person name="Minakuchi Y."/>
            <person name="Ohishi K."/>
            <person name="Motoyama A."/>
            <person name="Aizu T."/>
            <person name="Enomoto A."/>
            <person name="Kondo K."/>
            <person name="Tanaka S."/>
            <person name="Hara Y."/>
            <person name="Koshikawa S."/>
            <person name="Sagara H."/>
            <person name="Miura T."/>
            <person name="Yokobori S."/>
            <person name="Miyagawa K."/>
            <person name="Suzuki Y."/>
            <person name="Kubo T."/>
            <person name="Oyama M."/>
            <person name="Kohara Y."/>
            <person name="Fujiyama A."/>
            <person name="Arakawa K."/>
            <person name="Katayama T."/>
            <person name="Toyoda A."/>
            <person name="Kunieda T."/>
        </authorList>
    </citation>
    <scope>NUCLEOTIDE SEQUENCE [LARGE SCALE GENOMIC DNA]</scope>
    <source>
        <strain evidence="12 13">YOKOZUNA-1</strain>
    </source>
</reference>
<dbReference type="PROSITE" id="PS50262">
    <property type="entry name" value="G_PROTEIN_RECEP_F1_2"/>
    <property type="match status" value="1"/>
</dbReference>
<keyword evidence="2" id="KW-1003">Cell membrane</keyword>
<comment type="subcellular location">
    <subcellularLocation>
        <location evidence="1">Cell membrane</location>
        <topology evidence="1">Multi-pass membrane protein</topology>
    </subcellularLocation>
</comment>
<feature type="transmembrane region" description="Helical" evidence="10">
    <location>
        <begin position="56"/>
        <end position="74"/>
    </location>
</feature>
<evidence type="ECO:0000256" key="10">
    <source>
        <dbReference type="SAM" id="Phobius"/>
    </source>
</evidence>
<comment type="caution">
    <text evidence="12">The sequence shown here is derived from an EMBL/GenBank/DDBJ whole genome shotgun (WGS) entry which is preliminary data.</text>
</comment>
<sequence length="347" mass="38847">MTLPNRTNHGNISASISFSSRSIYYLLVDFVTVFFNGFISYLFYRFTSCQTVFNCYVVKLCVGYIAQSAVKHLFELFNDVYLHVAFPVGMCIFLRYSRFVESAHILNTHTLIALNRLWAIAAPFSYRNYNQSTSLMTIAKICAVSFLYIHVFVIPWMVVDAVVKNSRNITIEAPNCSPSGSAPFAMSYALQLVLFGGPILAILTCYFYILCKRIKIKAARKNLVVVAAPLIPLQPPNPLNANPVNRPAENPSRNKQNKDAHFLTLTLLIISLTCTLLPSQVYSSLVPFGIQSRSTYLVLWALYALTLLQDFSSRQGQAGICHAKAHGGICYPADQLRCFAEQLNGYV</sequence>
<keyword evidence="13" id="KW-1185">Reference proteome</keyword>
<dbReference type="Proteomes" id="UP000186922">
    <property type="component" value="Unassembled WGS sequence"/>
</dbReference>
<keyword evidence="6 10" id="KW-0472">Membrane</keyword>
<dbReference type="EMBL" id="BDGG01000002">
    <property type="protein sequence ID" value="GAU91259.1"/>
    <property type="molecule type" value="Genomic_DNA"/>
</dbReference>
<accession>A0A1D1UNG3</accession>
<dbReference type="AlphaFoldDB" id="A0A1D1UNG3"/>
<feature type="transmembrane region" description="Helical" evidence="10">
    <location>
        <begin position="188"/>
        <end position="211"/>
    </location>
</feature>
<dbReference type="Gene3D" id="1.20.1070.10">
    <property type="entry name" value="Rhodopsin 7-helix transmembrane proteins"/>
    <property type="match status" value="1"/>
</dbReference>
<keyword evidence="5" id="KW-0297">G-protein coupled receptor</keyword>
<dbReference type="GO" id="GO:0004930">
    <property type="term" value="F:G protein-coupled receptor activity"/>
    <property type="evidence" value="ECO:0007669"/>
    <property type="project" value="UniProtKB-KW"/>
</dbReference>
<evidence type="ECO:0000256" key="9">
    <source>
        <dbReference type="ARBA" id="ARBA00023224"/>
    </source>
</evidence>
<evidence type="ECO:0000256" key="4">
    <source>
        <dbReference type="ARBA" id="ARBA00022989"/>
    </source>
</evidence>
<feature type="transmembrane region" description="Helical" evidence="10">
    <location>
        <begin position="137"/>
        <end position="158"/>
    </location>
</feature>
<dbReference type="OrthoDB" id="5961208at2759"/>
<dbReference type="PANTHER" id="PTHR24246:SF27">
    <property type="entry name" value="ADENOSINE RECEPTOR, ISOFORM A"/>
    <property type="match status" value="1"/>
</dbReference>
<feature type="transmembrane region" description="Helical" evidence="10">
    <location>
        <begin position="262"/>
        <end position="282"/>
    </location>
</feature>
<keyword evidence="3 10" id="KW-0812">Transmembrane</keyword>
<keyword evidence="4 10" id="KW-1133">Transmembrane helix</keyword>
<dbReference type="PANTHER" id="PTHR24246">
    <property type="entry name" value="OLFACTORY RECEPTOR AND ADENOSINE RECEPTOR"/>
    <property type="match status" value="1"/>
</dbReference>
<dbReference type="InterPro" id="IPR000276">
    <property type="entry name" value="GPCR_Rhodpsn"/>
</dbReference>
<evidence type="ECO:0000256" key="8">
    <source>
        <dbReference type="ARBA" id="ARBA00023180"/>
    </source>
</evidence>
<dbReference type="SUPFAM" id="SSF81321">
    <property type="entry name" value="Family A G protein-coupled receptor-like"/>
    <property type="match status" value="1"/>
</dbReference>
<evidence type="ECO:0000256" key="6">
    <source>
        <dbReference type="ARBA" id="ARBA00023136"/>
    </source>
</evidence>
<keyword evidence="7" id="KW-0675">Receptor</keyword>
<evidence type="ECO:0000313" key="12">
    <source>
        <dbReference type="EMBL" id="GAU91259.1"/>
    </source>
</evidence>
<dbReference type="Pfam" id="PF00001">
    <property type="entry name" value="7tm_1"/>
    <property type="match status" value="1"/>
</dbReference>
<evidence type="ECO:0000256" key="7">
    <source>
        <dbReference type="ARBA" id="ARBA00023170"/>
    </source>
</evidence>
<keyword evidence="9" id="KW-0807">Transducer</keyword>
<dbReference type="CDD" id="cd00637">
    <property type="entry name" value="7tm_classA_rhodopsin-like"/>
    <property type="match status" value="1"/>
</dbReference>
<feature type="transmembrane region" description="Helical" evidence="10">
    <location>
        <begin position="23"/>
        <end position="44"/>
    </location>
</feature>
<gene>
    <name evidence="12" type="primary">RvY_03549-1</name>
    <name evidence="12" type="synonym">RvY_03549.1</name>
    <name evidence="12" type="ORF">RvY_03549</name>
</gene>
<protein>
    <recommendedName>
        <fullName evidence="11">G-protein coupled receptors family 1 profile domain-containing protein</fullName>
    </recommendedName>
</protein>
<name>A0A1D1UNG3_RAMVA</name>
<evidence type="ECO:0000256" key="1">
    <source>
        <dbReference type="ARBA" id="ARBA00004651"/>
    </source>
</evidence>
<evidence type="ECO:0000256" key="3">
    <source>
        <dbReference type="ARBA" id="ARBA00022692"/>
    </source>
</evidence>
<evidence type="ECO:0000259" key="11">
    <source>
        <dbReference type="PROSITE" id="PS50262"/>
    </source>
</evidence>
<feature type="transmembrane region" description="Helical" evidence="10">
    <location>
        <begin position="80"/>
        <end position="97"/>
    </location>
</feature>
<evidence type="ECO:0000256" key="5">
    <source>
        <dbReference type="ARBA" id="ARBA00023040"/>
    </source>
</evidence>
<feature type="domain" description="G-protein coupled receptors family 1 profile" evidence="11">
    <location>
        <begin position="35"/>
        <end position="278"/>
    </location>
</feature>
<keyword evidence="8" id="KW-0325">Glycoprotein</keyword>